<proteinExistence type="inferred from homology"/>
<dbReference type="EMBL" id="JADWOX010000005">
    <property type="protein sequence ID" value="MBI1683907.1"/>
    <property type="molecule type" value="Genomic_DNA"/>
</dbReference>
<keyword evidence="5" id="KW-1185">Reference proteome</keyword>
<dbReference type="InterPro" id="IPR002347">
    <property type="entry name" value="SDR_fam"/>
</dbReference>
<evidence type="ECO:0000313" key="4">
    <source>
        <dbReference type="EMBL" id="MBI1683907.1"/>
    </source>
</evidence>
<evidence type="ECO:0000256" key="1">
    <source>
        <dbReference type="ARBA" id="ARBA00006484"/>
    </source>
</evidence>
<gene>
    <name evidence="4" type="ORF">I4Q42_09515</name>
</gene>
<evidence type="ECO:0000313" key="5">
    <source>
        <dbReference type="Proteomes" id="UP000639859"/>
    </source>
</evidence>
<comment type="similarity">
    <text evidence="1 3">Belongs to the short-chain dehydrogenases/reductases (SDR) family.</text>
</comment>
<evidence type="ECO:0000256" key="3">
    <source>
        <dbReference type="RuleBase" id="RU000363"/>
    </source>
</evidence>
<accession>A0ABS0SW86</accession>
<dbReference type="InterPro" id="IPR036291">
    <property type="entry name" value="NAD(P)-bd_dom_sf"/>
</dbReference>
<sequence>MAARKAIFITGAASGIGLASARRFVAEGWLVGLSDIDEAGLARAQAELGVDDASVHPLDVRDRESWTPALEAFVARSGGRLDVLFNNAGVARFGAFAEIGAEGDDLMLAVNIGGVVNGARAALPFLQATPGGGRLVNMASCAGIYGSPGLAVYSATKFAVRGLSEALDAEFAPLGVGVTCVMPWFVETPILHSSQPGKNIDMGEELRKSGLPVYGVDEAAETVWRAAHGRELYYLVGKRARQMKFMARLAPGFLRKRLRSQPRPA</sequence>
<dbReference type="PRINTS" id="PR00081">
    <property type="entry name" value="GDHRDH"/>
</dbReference>
<dbReference type="Pfam" id="PF00106">
    <property type="entry name" value="adh_short"/>
    <property type="match status" value="1"/>
</dbReference>
<dbReference type="PANTHER" id="PTHR43391">
    <property type="entry name" value="RETINOL DEHYDROGENASE-RELATED"/>
    <property type="match status" value="1"/>
</dbReference>
<comment type="caution">
    <text evidence="4">The sequence shown here is derived from an EMBL/GenBank/DDBJ whole genome shotgun (WGS) entry which is preliminary data.</text>
</comment>
<dbReference type="Gene3D" id="3.40.50.720">
    <property type="entry name" value="NAD(P)-binding Rossmann-like Domain"/>
    <property type="match status" value="1"/>
</dbReference>
<dbReference type="RefSeq" id="WP_198575827.1">
    <property type="nucleotide sequence ID" value="NZ_JADWOX010000005.1"/>
</dbReference>
<evidence type="ECO:0000256" key="2">
    <source>
        <dbReference type="ARBA" id="ARBA00023002"/>
    </source>
</evidence>
<protein>
    <submittedName>
        <fullName evidence="4">SDR family oxidoreductase</fullName>
    </submittedName>
</protein>
<name>A0ABS0SW86_9CAUL</name>
<organism evidence="4 5">
    <name type="scientific">Caulobacter hibisci</name>
    <dbReference type="NCBI Taxonomy" id="2035993"/>
    <lineage>
        <taxon>Bacteria</taxon>
        <taxon>Pseudomonadati</taxon>
        <taxon>Pseudomonadota</taxon>
        <taxon>Alphaproteobacteria</taxon>
        <taxon>Caulobacterales</taxon>
        <taxon>Caulobacteraceae</taxon>
        <taxon>Caulobacter</taxon>
    </lineage>
</organism>
<dbReference type="NCBIfam" id="NF006123">
    <property type="entry name" value="PRK08267.1"/>
    <property type="match status" value="1"/>
</dbReference>
<keyword evidence="2" id="KW-0560">Oxidoreductase</keyword>
<dbReference type="PANTHER" id="PTHR43391:SF82">
    <property type="entry name" value="OXIDOREDUCTASE SADH-RELATED"/>
    <property type="match status" value="1"/>
</dbReference>
<dbReference type="SUPFAM" id="SSF51735">
    <property type="entry name" value="NAD(P)-binding Rossmann-fold domains"/>
    <property type="match status" value="1"/>
</dbReference>
<reference evidence="4 5" key="1">
    <citation type="submission" date="2020-11" db="EMBL/GenBank/DDBJ databases">
        <title>genome sequence of strain KACC 18849.</title>
        <authorList>
            <person name="Gao J."/>
            <person name="Zhang X."/>
        </authorList>
    </citation>
    <scope>NUCLEOTIDE SEQUENCE [LARGE SCALE GENOMIC DNA]</scope>
    <source>
        <strain evidence="4 5">KACC 18849</strain>
    </source>
</reference>
<dbReference type="Proteomes" id="UP000639859">
    <property type="component" value="Unassembled WGS sequence"/>
</dbReference>
<dbReference type="PRINTS" id="PR00080">
    <property type="entry name" value="SDRFAMILY"/>
</dbReference>